<organism evidence="2 3">
    <name type="scientific">Pedosphaera parvula (strain Ellin514)</name>
    <dbReference type="NCBI Taxonomy" id="320771"/>
    <lineage>
        <taxon>Bacteria</taxon>
        <taxon>Pseudomonadati</taxon>
        <taxon>Verrucomicrobiota</taxon>
        <taxon>Pedosphaerae</taxon>
        <taxon>Pedosphaerales</taxon>
        <taxon>Pedosphaeraceae</taxon>
        <taxon>Pedosphaera</taxon>
    </lineage>
</organism>
<feature type="signal peptide" evidence="1">
    <location>
        <begin position="1"/>
        <end position="26"/>
    </location>
</feature>
<reference evidence="2 3" key="1">
    <citation type="journal article" date="2011" name="J. Bacteriol.">
        <title>Genome sequence of 'Pedosphaera parvula' Ellin514, an aerobic Verrucomicrobial isolate from pasture soil.</title>
        <authorList>
            <person name="Kant R."/>
            <person name="van Passel M.W."/>
            <person name="Sangwan P."/>
            <person name="Palva A."/>
            <person name="Lucas S."/>
            <person name="Copeland A."/>
            <person name="Lapidus A."/>
            <person name="Glavina Del Rio T."/>
            <person name="Dalin E."/>
            <person name="Tice H."/>
            <person name="Bruce D."/>
            <person name="Goodwin L."/>
            <person name="Pitluck S."/>
            <person name="Chertkov O."/>
            <person name="Larimer F.W."/>
            <person name="Land M.L."/>
            <person name="Hauser L."/>
            <person name="Brettin T.S."/>
            <person name="Detter J.C."/>
            <person name="Han S."/>
            <person name="de Vos W.M."/>
            <person name="Janssen P.H."/>
            <person name="Smidt H."/>
        </authorList>
    </citation>
    <scope>NUCLEOTIDE SEQUENCE [LARGE SCALE GENOMIC DNA]</scope>
    <source>
        <strain evidence="2 3">Ellin514</strain>
    </source>
</reference>
<dbReference type="RefSeq" id="WP_007416248.1">
    <property type="nucleotide sequence ID" value="NZ_ABOX02000024.1"/>
</dbReference>
<sequence precursor="true">MNTPAIFGLQLQRHISACLLAMAALACTSTGCKTSKVAASQESAVAPTLVKSTVAVDPLSFSATPNWSAKFDEGPDGWWDIDFVSLSGARLELGQHSPDRKGEAANSMLRWEYLSEGFAGESCKGRYSVFTDREPCLVIIMMSVDDMLWSGTFRGSLKDWENALALLKTAKRMR</sequence>
<gene>
    <name evidence="2" type="ORF">Cflav_PD2564</name>
</gene>
<feature type="chain" id="PRO_5002894432" evidence="1">
    <location>
        <begin position="27"/>
        <end position="174"/>
    </location>
</feature>
<evidence type="ECO:0000256" key="1">
    <source>
        <dbReference type="SAM" id="SignalP"/>
    </source>
</evidence>
<dbReference type="STRING" id="320771.Cflav_PD2564"/>
<dbReference type="Proteomes" id="UP000003688">
    <property type="component" value="Unassembled WGS sequence"/>
</dbReference>
<dbReference type="EMBL" id="ABOX02000024">
    <property type="protein sequence ID" value="EEF59743.1"/>
    <property type="molecule type" value="Genomic_DNA"/>
</dbReference>
<name>B9XKA5_PEDPL</name>
<accession>B9XKA5</accession>
<keyword evidence="1" id="KW-0732">Signal</keyword>
<evidence type="ECO:0000313" key="3">
    <source>
        <dbReference type="Proteomes" id="UP000003688"/>
    </source>
</evidence>
<comment type="caution">
    <text evidence="2">The sequence shown here is derived from an EMBL/GenBank/DDBJ whole genome shotgun (WGS) entry which is preliminary data.</text>
</comment>
<evidence type="ECO:0000313" key="2">
    <source>
        <dbReference type="EMBL" id="EEF59743.1"/>
    </source>
</evidence>
<proteinExistence type="predicted"/>
<dbReference type="AlphaFoldDB" id="B9XKA5"/>
<protein>
    <submittedName>
        <fullName evidence="2">Uncharacterized protein</fullName>
    </submittedName>
</protein>
<keyword evidence="3" id="KW-1185">Reference proteome</keyword>